<comment type="caution">
    <text evidence="3">The sequence shown here is derived from an EMBL/GenBank/DDBJ whole genome shotgun (WGS) entry which is preliminary data.</text>
</comment>
<comment type="function">
    <text evidence="1">Could be involved in insertion of integral membrane proteins into the membrane.</text>
</comment>
<dbReference type="PANTHER" id="PTHR33383">
    <property type="entry name" value="MEMBRANE PROTEIN INSERTION EFFICIENCY FACTOR-RELATED"/>
    <property type="match status" value="1"/>
</dbReference>
<evidence type="ECO:0000313" key="4">
    <source>
        <dbReference type="Proteomes" id="UP001161391"/>
    </source>
</evidence>
<keyword evidence="4" id="KW-1185">Reference proteome</keyword>
<protein>
    <recommendedName>
        <fullName evidence="1">Putative membrane protein insertion efficiency factor</fullName>
    </recommendedName>
</protein>
<keyword evidence="1" id="KW-1003">Cell membrane</keyword>
<sequence length="116" mass="13312">MRIVRPKDIGFAFSQTRASFAAIMRSILVYPALGLLRLYQIAISPALQAVGVRCRHTPSCSHFMMEAMRRHGFWAGGWMGLARWLRCNPWGTCGPDPVPMEAPGPWYMPWRYGRWK</sequence>
<accession>A0ABQ5V4Z5</accession>
<reference evidence="3" key="1">
    <citation type="journal article" date="2014" name="Int. J. Syst. Evol. Microbiol.">
        <title>Complete genome of a new Firmicutes species belonging to the dominant human colonic microbiota ('Ruminococcus bicirculans') reveals two chromosomes and a selective capacity to utilize plant glucans.</title>
        <authorList>
            <consortium name="NISC Comparative Sequencing Program"/>
            <person name="Wegmann U."/>
            <person name="Louis P."/>
            <person name="Goesmann A."/>
            <person name="Henrissat B."/>
            <person name="Duncan S.H."/>
            <person name="Flint H.J."/>
        </authorList>
    </citation>
    <scope>NUCLEOTIDE SEQUENCE</scope>
    <source>
        <strain evidence="3">NBRC 108219</strain>
    </source>
</reference>
<comment type="similarity">
    <text evidence="1">Belongs to the UPF0161 family.</text>
</comment>
<keyword evidence="2" id="KW-1133">Transmembrane helix</keyword>
<dbReference type="InterPro" id="IPR002696">
    <property type="entry name" value="Membr_insert_effic_factor_YidD"/>
</dbReference>
<comment type="subcellular location">
    <subcellularLocation>
        <location evidence="1">Cell membrane</location>
        <topology evidence="1">Peripheral membrane protein</topology>
        <orientation evidence="1">Cytoplasmic side</orientation>
    </subcellularLocation>
</comment>
<gene>
    <name evidence="3" type="ORF">GCM10007853_04750</name>
</gene>
<evidence type="ECO:0000256" key="1">
    <source>
        <dbReference type="HAMAP-Rule" id="MF_00386"/>
    </source>
</evidence>
<reference evidence="3" key="2">
    <citation type="submission" date="2023-01" db="EMBL/GenBank/DDBJ databases">
        <title>Draft genome sequence of Algimonas ampicilliniresistens strain NBRC 108219.</title>
        <authorList>
            <person name="Sun Q."/>
            <person name="Mori K."/>
        </authorList>
    </citation>
    <scope>NUCLEOTIDE SEQUENCE</scope>
    <source>
        <strain evidence="3">NBRC 108219</strain>
    </source>
</reference>
<evidence type="ECO:0000313" key="3">
    <source>
        <dbReference type="EMBL" id="GLQ22601.1"/>
    </source>
</evidence>
<dbReference type="EMBL" id="BSNK01000001">
    <property type="protein sequence ID" value="GLQ22601.1"/>
    <property type="molecule type" value="Genomic_DNA"/>
</dbReference>
<proteinExistence type="inferred from homology"/>
<dbReference type="NCBIfam" id="TIGR00278">
    <property type="entry name" value="membrane protein insertion efficiency factor YidD"/>
    <property type="match status" value="1"/>
</dbReference>
<dbReference type="PANTHER" id="PTHR33383:SF1">
    <property type="entry name" value="MEMBRANE PROTEIN INSERTION EFFICIENCY FACTOR-RELATED"/>
    <property type="match status" value="1"/>
</dbReference>
<dbReference type="Proteomes" id="UP001161391">
    <property type="component" value="Unassembled WGS sequence"/>
</dbReference>
<keyword evidence="2" id="KW-0812">Transmembrane</keyword>
<dbReference type="Pfam" id="PF01809">
    <property type="entry name" value="YidD"/>
    <property type="match status" value="1"/>
</dbReference>
<feature type="transmembrane region" description="Helical" evidence="2">
    <location>
        <begin position="20"/>
        <end position="39"/>
    </location>
</feature>
<keyword evidence="1 2" id="KW-0472">Membrane</keyword>
<dbReference type="HAMAP" id="MF_00386">
    <property type="entry name" value="UPF0161_YidD"/>
    <property type="match status" value="1"/>
</dbReference>
<evidence type="ECO:0000256" key="2">
    <source>
        <dbReference type="SAM" id="Phobius"/>
    </source>
</evidence>
<organism evidence="3 4">
    <name type="scientific">Algimonas ampicilliniresistens</name>
    <dbReference type="NCBI Taxonomy" id="1298735"/>
    <lineage>
        <taxon>Bacteria</taxon>
        <taxon>Pseudomonadati</taxon>
        <taxon>Pseudomonadota</taxon>
        <taxon>Alphaproteobacteria</taxon>
        <taxon>Maricaulales</taxon>
        <taxon>Robiginitomaculaceae</taxon>
        <taxon>Algimonas</taxon>
    </lineage>
</organism>
<name>A0ABQ5V4Z5_9PROT</name>
<dbReference type="RefSeq" id="WP_284387093.1">
    <property type="nucleotide sequence ID" value="NZ_BSNK01000001.1"/>
</dbReference>
<dbReference type="SMART" id="SM01234">
    <property type="entry name" value="Haemolytic"/>
    <property type="match status" value="1"/>
</dbReference>